<dbReference type="InterPro" id="IPR052160">
    <property type="entry name" value="Gypsy_RT_Integrase-like"/>
</dbReference>
<feature type="compositionally biased region" description="Polar residues" evidence="1">
    <location>
        <begin position="208"/>
        <end position="223"/>
    </location>
</feature>
<keyword evidence="3" id="KW-0808">Transferase</keyword>
<dbReference type="SUPFAM" id="SSF53098">
    <property type="entry name" value="Ribonuclease H-like"/>
    <property type="match status" value="1"/>
</dbReference>
<evidence type="ECO:0000313" key="3">
    <source>
        <dbReference type="EMBL" id="GEZ09183.1"/>
    </source>
</evidence>
<dbReference type="PROSITE" id="PS50994">
    <property type="entry name" value="INTEGRASE"/>
    <property type="match status" value="1"/>
</dbReference>
<gene>
    <name evidence="3" type="ORF">Tci_481156</name>
</gene>
<dbReference type="GO" id="GO:0003676">
    <property type="term" value="F:nucleic acid binding"/>
    <property type="evidence" value="ECO:0007669"/>
    <property type="project" value="InterPro"/>
</dbReference>
<evidence type="ECO:0000256" key="1">
    <source>
        <dbReference type="SAM" id="MobiDB-lite"/>
    </source>
</evidence>
<dbReference type="InterPro" id="IPR012337">
    <property type="entry name" value="RNaseH-like_sf"/>
</dbReference>
<keyword evidence="3" id="KW-0548">Nucleotidyltransferase</keyword>
<dbReference type="EMBL" id="BKCJ010239939">
    <property type="protein sequence ID" value="GEZ09183.1"/>
    <property type="molecule type" value="Genomic_DNA"/>
</dbReference>
<keyword evidence="3" id="KW-0695">RNA-directed DNA polymerase</keyword>
<dbReference type="GO" id="GO:0003964">
    <property type="term" value="F:RNA-directed DNA polymerase activity"/>
    <property type="evidence" value="ECO:0007669"/>
    <property type="project" value="UniProtKB-KW"/>
</dbReference>
<dbReference type="Gene3D" id="3.30.420.10">
    <property type="entry name" value="Ribonuclease H-like superfamily/Ribonuclease H"/>
    <property type="match status" value="1"/>
</dbReference>
<protein>
    <submittedName>
        <fullName evidence="3">Reverse transcriptase domain-containing protein</fullName>
    </submittedName>
</protein>
<proteinExistence type="predicted"/>
<accession>A0A699I919</accession>
<dbReference type="AlphaFoldDB" id="A0A699I919"/>
<evidence type="ECO:0000259" key="2">
    <source>
        <dbReference type="PROSITE" id="PS50994"/>
    </source>
</evidence>
<feature type="domain" description="Integrase catalytic" evidence="2">
    <location>
        <begin position="458"/>
        <end position="594"/>
    </location>
</feature>
<dbReference type="InterPro" id="IPR001584">
    <property type="entry name" value="Integrase_cat-core"/>
</dbReference>
<comment type="caution">
    <text evidence="3">The sequence shown here is derived from an EMBL/GenBank/DDBJ whole genome shotgun (WGS) entry which is preliminary data.</text>
</comment>
<reference evidence="3" key="1">
    <citation type="journal article" date="2019" name="Sci. Rep.">
        <title>Draft genome of Tanacetum cinerariifolium, the natural source of mosquito coil.</title>
        <authorList>
            <person name="Yamashiro T."/>
            <person name="Shiraishi A."/>
            <person name="Satake H."/>
            <person name="Nakayama K."/>
        </authorList>
    </citation>
    <scope>NUCLEOTIDE SEQUENCE</scope>
</reference>
<feature type="region of interest" description="Disordered" evidence="1">
    <location>
        <begin position="203"/>
        <end position="223"/>
    </location>
</feature>
<organism evidence="3">
    <name type="scientific">Tanacetum cinerariifolium</name>
    <name type="common">Dalmatian daisy</name>
    <name type="synonym">Chrysanthemum cinerariifolium</name>
    <dbReference type="NCBI Taxonomy" id="118510"/>
    <lineage>
        <taxon>Eukaryota</taxon>
        <taxon>Viridiplantae</taxon>
        <taxon>Streptophyta</taxon>
        <taxon>Embryophyta</taxon>
        <taxon>Tracheophyta</taxon>
        <taxon>Spermatophyta</taxon>
        <taxon>Magnoliopsida</taxon>
        <taxon>eudicotyledons</taxon>
        <taxon>Gunneridae</taxon>
        <taxon>Pentapetalae</taxon>
        <taxon>asterids</taxon>
        <taxon>campanulids</taxon>
        <taxon>Asterales</taxon>
        <taxon>Asteraceae</taxon>
        <taxon>Asteroideae</taxon>
        <taxon>Anthemideae</taxon>
        <taxon>Anthemidinae</taxon>
        <taxon>Tanacetum</taxon>
    </lineage>
</organism>
<name>A0A699I919_TANCI</name>
<dbReference type="Pfam" id="PF00665">
    <property type="entry name" value="rve"/>
    <property type="match status" value="1"/>
</dbReference>
<dbReference type="InterPro" id="IPR036397">
    <property type="entry name" value="RNaseH_sf"/>
</dbReference>
<sequence>MSTRSSTRNLFPPFDNPELTIRTRSRADPTLLNDFKIAAEGNSDLLVPDLRTMEELCQPSLNGRGGPIALIAIQATNFGMKNDMIQQVQNSCQFHGLPGDDANMHLDKFLHVTQSIKGNQQVKAVTLNCETCGGPHSFNDCPATVGNTQNVYAAGAYQCNTITNPKEELNGITTRSRTAYQGPMIPTTSSSLHPVVERESEVTKDTVHPSNNESTQDVQPPVVQTESPILNSKRIVAPIIEPIATPVSASKPNQIPSFPYPSRLHDQKLHDKTNDQREKFFQIFNDLNLNISFADALILMPKFGPSIKSLLTNMDKHCELARTPLDEHCSAVLLKKSLEKLGDPDKFLILNTDFLLEEVDAFLALEDDRTSLKVDQSYVDTEGDIFFFSKNFSMMIQNLHQNVLDPEEINESFPPETLNLVSTRGNSSTPWFADFANYHAGNFVVKGMSSQQKNKFFKDVKPYFWDDPFLFKICPFLSSRGNEYILVAIYYLSKWVKAKALPTNDAQIVCKFLKNLFAKFGTPRAFISDRGTNFCNDQFAKVMLKFGVTHRLATPYHPQTSVQVEVSNRGLKRILERTVGENRASWSNKLDDTL</sequence>
<dbReference type="GO" id="GO:0015074">
    <property type="term" value="P:DNA integration"/>
    <property type="evidence" value="ECO:0007669"/>
    <property type="project" value="InterPro"/>
</dbReference>
<dbReference type="PANTHER" id="PTHR47266">
    <property type="entry name" value="ENDONUCLEASE-RELATED"/>
    <property type="match status" value="1"/>
</dbReference>